<dbReference type="InterPro" id="IPR023465">
    <property type="entry name" value="Riboflavin_kinase_dom_sf"/>
</dbReference>
<proteinExistence type="inferred from homology"/>
<dbReference type="PANTHER" id="PTHR22749:SF6">
    <property type="entry name" value="RIBOFLAVIN KINASE"/>
    <property type="match status" value="1"/>
</dbReference>
<keyword evidence="5 14" id="KW-0808">Transferase</keyword>
<comment type="catalytic activity">
    <reaction evidence="12 14">
        <text>riboflavin + ATP = FMN + ADP + H(+)</text>
        <dbReference type="Rhea" id="RHEA:14357"/>
        <dbReference type="ChEBI" id="CHEBI:15378"/>
        <dbReference type="ChEBI" id="CHEBI:30616"/>
        <dbReference type="ChEBI" id="CHEBI:57986"/>
        <dbReference type="ChEBI" id="CHEBI:58210"/>
        <dbReference type="ChEBI" id="CHEBI:456216"/>
        <dbReference type="EC" id="2.7.1.26"/>
    </reaction>
</comment>
<keyword evidence="11" id="KW-0511">Multifunctional enzyme</keyword>
<dbReference type="GO" id="GO:0006747">
    <property type="term" value="P:FAD biosynthetic process"/>
    <property type="evidence" value="ECO:0007669"/>
    <property type="project" value="UniProtKB-UniRule"/>
</dbReference>
<dbReference type="NCBIfam" id="TIGR00083">
    <property type="entry name" value="ribF"/>
    <property type="match status" value="1"/>
</dbReference>
<keyword evidence="3 14" id="KW-0285">Flavoprotein</keyword>
<evidence type="ECO:0000256" key="11">
    <source>
        <dbReference type="ARBA" id="ARBA00023268"/>
    </source>
</evidence>
<comment type="pathway">
    <text evidence="2 14">Cofactor biosynthesis; FMN biosynthesis; FMN from riboflavin (ATP route): step 1/1.</text>
</comment>
<sequence>MQIISGTTEFECDMNTAAAIGKFDGVHLGHRRLLENILKAREDGLAAAVFTFDPPPGVFFTGKPQQGLMTKEEKRRCFREMGVDILIEFPLNAKTAATPAEDFIRDILCGKMHVKYLAAGTDLSFGKGGKGDWHLLQALSGKLGYQAEIIDKILYNGREISSTYVRETVQKGEMELAAKLLGAPYCVSGRVMHGKRLGRTLGMPTVNLLPEKDKLLPPSGVYFSRLSFSGVSFPGITNIGCRPTVSDSGQMSVETYLYDFDSEIYGEYVEVSLYSFDRPERKFSGIPELKQNMEADIARGRRYWYE</sequence>
<dbReference type="AlphaFoldDB" id="A0A9D2C744"/>
<evidence type="ECO:0000256" key="10">
    <source>
        <dbReference type="ARBA" id="ARBA00022840"/>
    </source>
</evidence>
<comment type="similarity">
    <text evidence="14">Belongs to the ribF family.</text>
</comment>
<evidence type="ECO:0000256" key="9">
    <source>
        <dbReference type="ARBA" id="ARBA00022827"/>
    </source>
</evidence>
<evidence type="ECO:0000256" key="1">
    <source>
        <dbReference type="ARBA" id="ARBA00004726"/>
    </source>
</evidence>
<evidence type="ECO:0000256" key="5">
    <source>
        <dbReference type="ARBA" id="ARBA00022679"/>
    </source>
</evidence>
<dbReference type="EMBL" id="DXDD01000102">
    <property type="protein sequence ID" value="HIY60655.1"/>
    <property type="molecule type" value="Genomic_DNA"/>
</dbReference>
<evidence type="ECO:0000256" key="7">
    <source>
        <dbReference type="ARBA" id="ARBA00022741"/>
    </source>
</evidence>
<evidence type="ECO:0000256" key="13">
    <source>
        <dbReference type="ARBA" id="ARBA00049494"/>
    </source>
</evidence>
<accession>A0A9D2C744</accession>
<dbReference type="InterPro" id="IPR002606">
    <property type="entry name" value="Riboflavin_kinase_bac"/>
</dbReference>
<keyword evidence="6 14" id="KW-0548">Nucleotidyltransferase</keyword>
<evidence type="ECO:0000256" key="14">
    <source>
        <dbReference type="PIRNR" id="PIRNR004491"/>
    </source>
</evidence>
<dbReference type="Proteomes" id="UP000824007">
    <property type="component" value="Unassembled WGS sequence"/>
</dbReference>
<feature type="domain" description="Riboflavin kinase" evidence="15">
    <location>
        <begin position="180"/>
        <end position="305"/>
    </location>
</feature>
<evidence type="ECO:0000256" key="2">
    <source>
        <dbReference type="ARBA" id="ARBA00005201"/>
    </source>
</evidence>
<dbReference type="InterPro" id="IPR015864">
    <property type="entry name" value="FAD_synthase"/>
</dbReference>
<dbReference type="InterPro" id="IPR014729">
    <property type="entry name" value="Rossmann-like_a/b/a_fold"/>
</dbReference>
<dbReference type="EC" id="2.7.1.26" evidence="14"/>
<evidence type="ECO:0000256" key="3">
    <source>
        <dbReference type="ARBA" id="ARBA00022630"/>
    </source>
</evidence>
<dbReference type="PIRSF" id="PIRSF004491">
    <property type="entry name" value="FAD_Synth"/>
    <property type="match status" value="1"/>
</dbReference>
<evidence type="ECO:0000313" key="16">
    <source>
        <dbReference type="EMBL" id="HIY60655.1"/>
    </source>
</evidence>
<keyword evidence="8 14" id="KW-0418">Kinase</keyword>
<keyword evidence="7 14" id="KW-0547">Nucleotide-binding</keyword>
<protein>
    <recommendedName>
        <fullName evidence="14">Riboflavin biosynthesis protein</fullName>
    </recommendedName>
    <domain>
        <recommendedName>
            <fullName evidence="14">Riboflavin kinase</fullName>
            <ecNumber evidence="14">2.7.1.26</ecNumber>
        </recommendedName>
        <alternativeName>
            <fullName evidence="14">Flavokinase</fullName>
        </alternativeName>
    </domain>
    <domain>
        <recommendedName>
            <fullName evidence="14">FMN adenylyltransferase</fullName>
            <ecNumber evidence="14">2.7.7.2</ecNumber>
        </recommendedName>
        <alternativeName>
            <fullName evidence="14">FAD pyrophosphorylase</fullName>
        </alternativeName>
        <alternativeName>
            <fullName evidence="14">FAD synthase</fullName>
        </alternativeName>
    </domain>
</protein>
<keyword evidence="4 14" id="KW-0288">FMN</keyword>
<comment type="catalytic activity">
    <reaction evidence="13 14">
        <text>FMN + ATP + H(+) = FAD + diphosphate</text>
        <dbReference type="Rhea" id="RHEA:17237"/>
        <dbReference type="ChEBI" id="CHEBI:15378"/>
        <dbReference type="ChEBI" id="CHEBI:30616"/>
        <dbReference type="ChEBI" id="CHEBI:33019"/>
        <dbReference type="ChEBI" id="CHEBI:57692"/>
        <dbReference type="ChEBI" id="CHEBI:58210"/>
        <dbReference type="EC" id="2.7.7.2"/>
    </reaction>
</comment>
<dbReference type="EC" id="2.7.7.2" evidence="14"/>
<organism evidence="16 17">
    <name type="scientific">Candidatus Eisenbergiella pullistercoris</name>
    <dbReference type="NCBI Taxonomy" id="2838555"/>
    <lineage>
        <taxon>Bacteria</taxon>
        <taxon>Bacillati</taxon>
        <taxon>Bacillota</taxon>
        <taxon>Clostridia</taxon>
        <taxon>Lachnospirales</taxon>
        <taxon>Lachnospiraceae</taxon>
        <taxon>Eisenbergiella</taxon>
    </lineage>
</organism>
<evidence type="ECO:0000259" key="15">
    <source>
        <dbReference type="SMART" id="SM00904"/>
    </source>
</evidence>
<dbReference type="PANTHER" id="PTHR22749">
    <property type="entry name" value="RIBOFLAVIN KINASE/FMN ADENYLYLTRANSFERASE"/>
    <property type="match status" value="1"/>
</dbReference>
<evidence type="ECO:0000256" key="12">
    <source>
        <dbReference type="ARBA" id="ARBA00047880"/>
    </source>
</evidence>
<comment type="pathway">
    <text evidence="1 14">Cofactor biosynthesis; FAD biosynthesis; FAD from FMN: step 1/1.</text>
</comment>
<dbReference type="GO" id="GO:0009398">
    <property type="term" value="P:FMN biosynthetic process"/>
    <property type="evidence" value="ECO:0007669"/>
    <property type="project" value="UniProtKB-UniRule"/>
</dbReference>
<keyword evidence="10 14" id="KW-0067">ATP-binding</keyword>
<dbReference type="GO" id="GO:0005524">
    <property type="term" value="F:ATP binding"/>
    <property type="evidence" value="ECO:0007669"/>
    <property type="project" value="UniProtKB-UniRule"/>
</dbReference>
<dbReference type="GO" id="GO:0009231">
    <property type="term" value="P:riboflavin biosynthetic process"/>
    <property type="evidence" value="ECO:0007669"/>
    <property type="project" value="InterPro"/>
</dbReference>
<dbReference type="GO" id="GO:0003919">
    <property type="term" value="F:FMN adenylyltransferase activity"/>
    <property type="evidence" value="ECO:0007669"/>
    <property type="project" value="UniProtKB-UniRule"/>
</dbReference>
<dbReference type="InterPro" id="IPR023468">
    <property type="entry name" value="Riboflavin_kinase"/>
</dbReference>
<evidence type="ECO:0000256" key="4">
    <source>
        <dbReference type="ARBA" id="ARBA00022643"/>
    </source>
</evidence>
<keyword evidence="9 14" id="KW-0274">FAD</keyword>
<dbReference type="SMART" id="SM00904">
    <property type="entry name" value="Flavokinase"/>
    <property type="match status" value="1"/>
</dbReference>
<dbReference type="CDD" id="cd02064">
    <property type="entry name" value="FAD_synthetase_N"/>
    <property type="match status" value="1"/>
</dbReference>
<dbReference type="SUPFAM" id="SSF52374">
    <property type="entry name" value="Nucleotidylyl transferase"/>
    <property type="match status" value="1"/>
</dbReference>
<dbReference type="InterPro" id="IPR015865">
    <property type="entry name" value="Riboflavin_kinase_bac/euk"/>
</dbReference>
<dbReference type="Pfam" id="PF06574">
    <property type="entry name" value="FAD_syn"/>
    <property type="match status" value="1"/>
</dbReference>
<evidence type="ECO:0000256" key="8">
    <source>
        <dbReference type="ARBA" id="ARBA00022777"/>
    </source>
</evidence>
<gene>
    <name evidence="16" type="primary">ribF</name>
    <name evidence="16" type="ORF">H9831_08270</name>
</gene>
<reference evidence="16" key="2">
    <citation type="submission" date="2021-04" db="EMBL/GenBank/DDBJ databases">
        <authorList>
            <person name="Gilroy R."/>
        </authorList>
    </citation>
    <scope>NUCLEOTIDE SEQUENCE</scope>
    <source>
        <strain evidence="16">ChiSxjej3B15-24422</strain>
    </source>
</reference>
<comment type="caution">
    <text evidence="16">The sequence shown here is derived from an EMBL/GenBank/DDBJ whole genome shotgun (WGS) entry which is preliminary data.</text>
</comment>
<evidence type="ECO:0000313" key="17">
    <source>
        <dbReference type="Proteomes" id="UP000824007"/>
    </source>
</evidence>
<dbReference type="SUPFAM" id="SSF82114">
    <property type="entry name" value="Riboflavin kinase-like"/>
    <property type="match status" value="1"/>
</dbReference>
<dbReference type="Gene3D" id="2.40.30.30">
    <property type="entry name" value="Riboflavin kinase-like"/>
    <property type="match status" value="1"/>
</dbReference>
<name>A0A9D2C744_9FIRM</name>
<evidence type="ECO:0000256" key="6">
    <source>
        <dbReference type="ARBA" id="ARBA00022695"/>
    </source>
</evidence>
<dbReference type="Pfam" id="PF01687">
    <property type="entry name" value="Flavokinase"/>
    <property type="match status" value="1"/>
</dbReference>
<reference evidence="16" key="1">
    <citation type="journal article" date="2021" name="PeerJ">
        <title>Extensive microbial diversity within the chicken gut microbiome revealed by metagenomics and culture.</title>
        <authorList>
            <person name="Gilroy R."/>
            <person name="Ravi A."/>
            <person name="Getino M."/>
            <person name="Pursley I."/>
            <person name="Horton D.L."/>
            <person name="Alikhan N.F."/>
            <person name="Baker D."/>
            <person name="Gharbi K."/>
            <person name="Hall N."/>
            <person name="Watson M."/>
            <person name="Adriaenssens E.M."/>
            <person name="Foster-Nyarko E."/>
            <person name="Jarju S."/>
            <person name="Secka A."/>
            <person name="Antonio M."/>
            <person name="Oren A."/>
            <person name="Chaudhuri R.R."/>
            <person name="La Ragione R."/>
            <person name="Hildebrand F."/>
            <person name="Pallen M.J."/>
        </authorList>
    </citation>
    <scope>NUCLEOTIDE SEQUENCE</scope>
    <source>
        <strain evidence="16">ChiSxjej3B15-24422</strain>
    </source>
</reference>
<dbReference type="Gene3D" id="3.40.50.620">
    <property type="entry name" value="HUPs"/>
    <property type="match status" value="1"/>
</dbReference>
<dbReference type="GO" id="GO:0008531">
    <property type="term" value="F:riboflavin kinase activity"/>
    <property type="evidence" value="ECO:0007669"/>
    <property type="project" value="UniProtKB-UniRule"/>
</dbReference>